<reference evidence="3 4" key="1">
    <citation type="submission" date="2020-11" db="EMBL/GenBank/DDBJ databases">
        <title>Treponema Peruensis nv. sp., first commensal Treponema isolated from human feces.</title>
        <authorList>
            <person name="Belkhou C."/>
            <person name="Raes J."/>
        </authorList>
    </citation>
    <scope>NUCLEOTIDE SEQUENCE [LARGE SCALE GENOMIC DNA]</scope>
    <source>
        <strain evidence="3 4">RCC2812</strain>
    </source>
</reference>
<dbReference type="PANTHER" id="PTHR46112:SF3">
    <property type="entry name" value="AMINOPEPTIDASE YPDF"/>
    <property type="match status" value="1"/>
</dbReference>
<dbReference type="Proteomes" id="UP000595224">
    <property type="component" value="Chromosome"/>
</dbReference>
<dbReference type="KEGG" id="tper:IWA51_12205"/>
<dbReference type="InterPro" id="IPR036005">
    <property type="entry name" value="Creatinase/aminopeptidase-like"/>
</dbReference>
<name>A0A7T3RDD8_9SPIR</name>
<evidence type="ECO:0000259" key="1">
    <source>
        <dbReference type="Pfam" id="PF00557"/>
    </source>
</evidence>
<evidence type="ECO:0000313" key="4">
    <source>
        <dbReference type="Proteomes" id="UP000595224"/>
    </source>
</evidence>
<dbReference type="Pfam" id="PF00557">
    <property type="entry name" value="Peptidase_M24"/>
    <property type="match status" value="1"/>
</dbReference>
<feature type="domain" description="Peptidase M24" evidence="1">
    <location>
        <begin position="140"/>
        <end position="341"/>
    </location>
</feature>
<dbReference type="Gene3D" id="3.40.350.10">
    <property type="entry name" value="Creatinase/prolidase N-terminal domain"/>
    <property type="match status" value="1"/>
</dbReference>
<proteinExistence type="predicted"/>
<dbReference type="SUPFAM" id="SSF53092">
    <property type="entry name" value="Creatinase/prolidase N-terminal domain"/>
    <property type="match status" value="1"/>
</dbReference>
<keyword evidence="3" id="KW-0645">Protease</keyword>
<evidence type="ECO:0000259" key="2">
    <source>
        <dbReference type="Pfam" id="PF01321"/>
    </source>
</evidence>
<dbReference type="PRINTS" id="PR00599">
    <property type="entry name" value="MAPEPTIDASE"/>
</dbReference>
<dbReference type="SUPFAM" id="SSF55920">
    <property type="entry name" value="Creatinase/aminopeptidase"/>
    <property type="match status" value="1"/>
</dbReference>
<organism evidence="3 4">
    <name type="scientific">Treponema peruense</name>
    <dbReference type="NCBI Taxonomy" id="2787628"/>
    <lineage>
        <taxon>Bacteria</taxon>
        <taxon>Pseudomonadati</taxon>
        <taxon>Spirochaetota</taxon>
        <taxon>Spirochaetia</taxon>
        <taxon>Spirochaetales</taxon>
        <taxon>Treponemataceae</taxon>
        <taxon>Treponema</taxon>
    </lineage>
</organism>
<dbReference type="InterPro" id="IPR001714">
    <property type="entry name" value="Pept_M24_MAP"/>
</dbReference>
<dbReference type="InterPro" id="IPR000587">
    <property type="entry name" value="Creatinase_N"/>
</dbReference>
<sequence length="358" mass="39315">MNIIFKNRQSKIFSEMSQRKIDALLVSDPLSIFYFTGIHVNPMERLFALYFEKGETVLFANTLFCIKNAECSVVLYSDGINTADFLTAHILKQGTLGIDGMWPARFLIPLMKKNPAVNFVCGSECVDSLRGCKDAQEISLMKTAAAIADDCLQKAFNFIHDGVTEKEVASYIDSLFAKAGAEPSFETIVSFGKNAAAPHHVPDGTKPSRGDVVLIDLGCKKNGYCSDMTRTSFFLTAPKEVAQIHDIVRRANEYAKSIIKPGVALKDIDSAARNLIEEAGYGKNFTHRLGHFCGMADHEAGDVSQSSTLTAREGMIFSIEPGIYIEGKAGIRIEDLVLVTKDGCESLNKLDSHWHILG</sequence>
<gene>
    <name evidence="3" type="ORF">IWA51_12205</name>
</gene>
<dbReference type="InterPro" id="IPR029149">
    <property type="entry name" value="Creatin/AminoP/Spt16_N"/>
</dbReference>
<evidence type="ECO:0000313" key="3">
    <source>
        <dbReference type="EMBL" id="QQA00995.1"/>
    </source>
</evidence>
<dbReference type="InterPro" id="IPR050659">
    <property type="entry name" value="Peptidase_M24B"/>
</dbReference>
<dbReference type="PANTHER" id="PTHR46112">
    <property type="entry name" value="AMINOPEPTIDASE"/>
    <property type="match status" value="1"/>
</dbReference>
<dbReference type="EMBL" id="CP064936">
    <property type="protein sequence ID" value="QQA00995.1"/>
    <property type="molecule type" value="Genomic_DNA"/>
</dbReference>
<protein>
    <submittedName>
        <fullName evidence="3">Aminopeptidase P family protein</fullName>
    </submittedName>
</protein>
<keyword evidence="4" id="KW-1185">Reference proteome</keyword>
<dbReference type="InterPro" id="IPR000994">
    <property type="entry name" value="Pept_M24"/>
</dbReference>
<keyword evidence="3" id="KW-0031">Aminopeptidase</keyword>
<dbReference type="Pfam" id="PF01321">
    <property type="entry name" value="Creatinase_N"/>
    <property type="match status" value="1"/>
</dbReference>
<feature type="domain" description="Creatinase N-terminal" evidence="2">
    <location>
        <begin position="8"/>
        <end position="130"/>
    </location>
</feature>
<dbReference type="AlphaFoldDB" id="A0A7T3RDD8"/>
<dbReference type="RefSeq" id="WP_198442605.1">
    <property type="nucleotide sequence ID" value="NZ_CBCSHE010000005.1"/>
</dbReference>
<keyword evidence="3" id="KW-0378">Hydrolase</keyword>
<dbReference type="Gene3D" id="3.90.230.10">
    <property type="entry name" value="Creatinase/methionine aminopeptidase superfamily"/>
    <property type="match status" value="1"/>
</dbReference>
<accession>A0A7T3RDD8</accession>
<dbReference type="CDD" id="cd01092">
    <property type="entry name" value="APP-like"/>
    <property type="match status" value="1"/>
</dbReference>
<dbReference type="GO" id="GO:0004177">
    <property type="term" value="F:aminopeptidase activity"/>
    <property type="evidence" value="ECO:0007669"/>
    <property type="project" value="UniProtKB-KW"/>
</dbReference>
<dbReference type="GO" id="GO:0008235">
    <property type="term" value="F:metalloexopeptidase activity"/>
    <property type="evidence" value="ECO:0007669"/>
    <property type="project" value="UniProtKB-ARBA"/>
</dbReference>